<dbReference type="InterPro" id="IPR058245">
    <property type="entry name" value="NreC/VraR/RcsB-like_REC"/>
</dbReference>
<evidence type="ECO:0000256" key="2">
    <source>
        <dbReference type="ARBA" id="ARBA00023015"/>
    </source>
</evidence>
<evidence type="ECO:0000313" key="9">
    <source>
        <dbReference type="EMBL" id="SFT91992.1"/>
    </source>
</evidence>
<reference evidence="10" key="1">
    <citation type="submission" date="2016-10" db="EMBL/GenBank/DDBJ databases">
        <authorList>
            <person name="Varghese N."/>
            <person name="Submissions S."/>
        </authorList>
    </citation>
    <scope>NUCLEOTIDE SEQUENCE [LARGE SCALE GENOMIC DNA]</scope>
    <source>
        <strain evidence="10">DSM 46136</strain>
    </source>
</reference>
<proteinExistence type="predicted"/>
<dbReference type="PANTHER" id="PTHR43214">
    <property type="entry name" value="TWO-COMPONENT RESPONSE REGULATOR"/>
    <property type="match status" value="1"/>
</dbReference>
<keyword evidence="3" id="KW-0238">DNA-binding</keyword>
<evidence type="ECO:0000256" key="3">
    <source>
        <dbReference type="ARBA" id="ARBA00023125"/>
    </source>
</evidence>
<dbReference type="Gene3D" id="3.40.50.2300">
    <property type="match status" value="1"/>
</dbReference>
<accession>A0A1I7BXW0</accession>
<dbReference type="SMART" id="SM00448">
    <property type="entry name" value="REC"/>
    <property type="match status" value="1"/>
</dbReference>
<dbReference type="GO" id="GO:0006355">
    <property type="term" value="P:regulation of DNA-templated transcription"/>
    <property type="evidence" value="ECO:0007669"/>
    <property type="project" value="InterPro"/>
</dbReference>
<dbReference type="SUPFAM" id="SSF46894">
    <property type="entry name" value="C-terminal effector domain of the bipartite response regulators"/>
    <property type="match status" value="1"/>
</dbReference>
<dbReference type="EMBL" id="FPBA01000016">
    <property type="protein sequence ID" value="SFT91992.1"/>
    <property type="molecule type" value="Genomic_DNA"/>
</dbReference>
<dbReference type="InterPro" id="IPR011006">
    <property type="entry name" value="CheY-like_superfamily"/>
</dbReference>
<dbReference type="SUPFAM" id="SSF52172">
    <property type="entry name" value="CheY-like"/>
    <property type="match status" value="1"/>
</dbReference>
<dbReference type="OrthoDB" id="3197423at2"/>
<keyword evidence="4" id="KW-0804">Transcription</keyword>
<feature type="domain" description="HTH luxR-type" evidence="7">
    <location>
        <begin position="167"/>
        <end position="232"/>
    </location>
</feature>
<dbReference type="InterPro" id="IPR001789">
    <property type="entry name" value="Sig_transdc_resp-reg_receiver"/>
</dbReference>
<dbReference type="RefSeq" id="WP_093581934.1">
    <property type="nucleotide sequence ID" value="NZ_FPBA01000016.1"/>
</dbReference>
<gene>
    <name evidence="9" type="ORF">SAMN05660657_03910</name>
</gene>
<dbReference type="InterPro" id="IPR039420">
    <property type="entry name" value="WalR-like"/>
</dbReference>
<dbReference type="Proteomes" id="UP000199546">
    <property type="component" value="Unassembled WGS sequence"/>
</dbReference>
<protein>
    <submittedName>
        <fullName evidence="9">Two component transcriptional regulator, LuxR family</fullName>
    </submittedName>
</protein>
<sequence>MGGEPEGTVPRPRDAPRRAGPPAQVLICDDHEVLRHGLRAVLRWAPDLAVVAEAADADRALELATELRPDVTLLGLGTRGSAMVELVRALTATGTRVVLLGEAGHGGDLVEALRAGARGYVYTTVSSDRLVEGVRAVLRGETLLDAAVTGELLHHLDGARSAAAADDGPGRNPLTARQQAVSALVAEGLTNAEIAARLEVSRATVKGHITVALRRLGLRDRTQLAIHVNRRARPGSGWEAGPARG</sequence>
<keyword evidence="10" id="KW-1185">Reference proteome</keyword>
<dbReference type="Pfam" id="PF00072">
    <property type="entry name" value="Response_reg"/>
    <property type="match status" value="1"/>
</dbReference>
<dbReference type="InterPro" id="IPR000792">
    <property type="entry name" value="Tscrpt_reg_LuxR_C"/>
</dbReference>
<dbReference type="PANTHER" id="PTHR43214:SF24">
    <property type="entry name" value="TRANSCRIPTIONAL REGULATORY PROTEIN NARL-RELATED"/>
    <property type="match status" value="1"/>
</dbReference>
<organism evidence="9 10">
    <name type="scientific">Geodermatophilus amargosae</name>
    <dbReference type="NCBI Taxonomy" id="1296565"/>
    <lineage>
        <taxon>Bacteria</taxon>
        <taxon>Bacillati</taxon>
        <taxon>Actinomycetota</taxon>
        <taxon>Actinomycetes</taxon>
        <taxon>Geodermatophilales</taxon>
        <taxon>Geodermatophilaceae</taxon>
        <taxon>Geodermatophilus</taxon>
    </lineage>
</organism>
<evidence type="ECO:0000256" key="6">
    <source>
        <dbReference type="SAM" id="MobiDB-lite"/>
    </source>
</evidence>
<dbReference type="GO" id="GO:0003677">
    <property type="term" value="F:DNA binding"/>
    <property type="evidence" value="ECO:0007669"/>
    <property type="project" value="UniProtKB-KW"/>
</dbReference>
<dbReference type="STRING" id="1296565.SAMN05660657_03910"/>
<keyword evidence="2" id="KW-0805">Transcription regulation</keyword>
<dbReference type="GO" id="GO:0000160">
    <property type="term" value="P:phosphorelay signal transduction system"/>
    <property type="evidence" value="ECO:0007669"/>
    <property type="project" value="InterPro"/>
</dbReference>
<evidence type="ECO:0000259" key="7">
    <source>
        <dbReference type="PROSITE" id="PS50043"/>
    </source>
</evidence>
<dbReference type="InterPro" id="IPR016032">
    <property type="entry name" value="Sig_transdc_resp-reg_C-effctor"/>
</dbReference>
<evidence type="ECO:0000313" key="10">
    <source>
        <dbReference type="Proteomes" id="UP000199546"/>
    </source>
</evidence>
<evidence type="ECO:0000256" key="5">
    <source>
        <dbReference type="PROSITE-ProRule" id="PRU00169"/>
    </source>
</evidence>
<evidence type="ECO:0000256" key="4">
    <source>
        <dbReference type="ARBA" id="ARBA00023163"/>
    </source>
</evidence>
<evidence type="ECO:0000256" key="1">
    <source>
        <dbReference type="ARBA" id="ARBA00022553"/>
    </source>
</evidence>
<dbReference type="AlphaFoldDB" id="A0A1I7BXW0"/>
<dbReference type="PROSITE" id="PS50110">
    <property type="entry name" value="RESPONSE_REGULATORY"/>
    <property type="match status" value="1"/>
</dbReference>
<dbReference type="PROSITE" id="PS50043">
    <property type="entry name" value="HTH_LUXR_2"/>
    <property type="match status" value="1"/>
</dbReference>
<dbReference type="PRINTS" id="PR00038">
    <property type="entry name" value="HTHLUXR"/>
</dbReference>
<evidence type="ECO:0000259" key="8">
    <source>
        <dbReference type="PROSITE" id="PS50110"/>
    </source>
</evidence>
<feature type="region of interest" description="Disordered" evidence="6">
    <location>
        <begin position="1"/>
        <end position="21"/>
    </location>
</feature>
<dbReference type="Pfam" id="PF00196">
    <property type="entry name" value="GerE"/>
    <property type="match status" value="1"/>
</dbReference>
<dbReference type="CDD" id="cd06170">
    <property type="entry name" value="LuxR_C_like"/>
    <property type="match status" value="1"/>
</dbReference>
<dbReference type="SMART" id="SM00421">
    <property type="entry name" value="HTH_LUXR"/>
    <property type="match status" value="1"/>
</dbReference>
<dbReference type="CDD" id="cd17535">
    <property type="entry name" value="REC_NarL-like"/>
    <property type="match status" value="1"/>
</dbReference>
<feature type="domain" description="Response regulatory" evidence="8">
    <location>
        <begin position="24"/>
        <end position="138"/>
    </location>
</feature>
<name>A0A1I7BXW0_9ACTN</name>
<keyword evidence="1" id="KW-0597">Phosphoprotein</keyword>
<comment type="caution">
    <text evidence="5">Lacks conserved residue(s) required for the propagation of feature annotation.</text>
</comment>